<protein>
    <submittedName>
        <fullName evidence="1">Uncharacterized protein</fullName>
    </submittedName>
</protein>
<dbReference type="Proteomes" id="UP000790377">
    <property type="component" value="Unassembled WGS sequence"/>
</dbReference>
<feature type="non-terminal residue" evidence="1">
    <location>
        <position position="629"/>
    </location>
</feature>
<organism evidence="1 2">
    <name type="scientific">Hygrophoropsis aurantiaca</name>
    <dbReference type="NCBI Taxonomy" id="72124"/>
    <lineage>
        <taxon>Eukaryota</taxon>
        <taxon>Fungi</taxon>
        <taxon>Dikarya</taxon>
        <taxon>Basidiomycota</taxon>
        <taxon>Agaricomycotina</taxon>
        <taxon>Agaricomycetes</taxon>
        <taxon>Agaricomycetidae</taxon>
        <taxon>Boletales</taxon>
        <taxon>Coniophorineae</taxon>
        <taxon>Hygrophoropsidaceae</taxon>
        <taxon>Hygrophoropsis</taxon>
    </lineage>
</organism>
<evidence type="ECO:0000313" key="2">
    <source>
        <dbReference type="Proteomes" id="UP000790377"/>
    </source>
</evidence>
<name>A0ACB7ZR55_9AGAM</name>
<comment type="caution">
    <text evidence="1">The sequence shown here is derived from an EMBL/GenBank/DDBJ whole genome shotgun (WGS) entry which is preliminary data.</text>
</comment>
<gene>
    <name evidence="1" type="ORF">BJ138DRAFT_1107892</name>
</gene>
<accession>A0ACB7ZR55</accession>
<evidence type="ECO:0000313" key="1">
    <source>
        <dbReference type="EMBL" id="KAH7903172.1"/>
    </source>
</evidence>
<reference evidence="1" key="1">
    <citation type="journal article" date="2021" name="New Phytol.">
        <title>Evolutionary innovations through gain and loss of genes in the ectomycorrhizal Boletales.</title>
        <authorList>
            <person name="Wu G."/>
            <person name="Miyauchi S."/>
            <person name="Morin E."/>
            <person name="Kuo A."/>
            <person name="Drula E."/>
            <person name="Varga T."/>
            <person name="Kohler A."/>
            <person name="Feng B."/>
            <person name="Cao Y."/>
            <person name="Lipzen A."/>
            <person name="Daum C."/>
            <person name="Hundley H."/>
            <person name="Pangilinan J."/>
            <person name="Johnson J."/>
            <person name="Barry K."/>
            <person name="LaButti K."/>
            <person name="Ng V."/>
            <person name="Ahrendt S."/>
            <person name="Min B."/>
            <person name="Choi I.G."/>
            <person name="Park H."/>
            <person name="Plett J.M."/>
            <person name="Magnuson J."/>
            <person name="Spatafora J.W."/>
            <person name="Nagy L.G."/>
            <person name="Henrissat B."/>
            <person name="Grigoriev I.V."/>
            <person name="Yang Z.L."/>
            <person name="Xu J."/>
            <person name="Martin F.M."/>
        </authorList>
    </citation>
    <scope>NUCLEOTIDE SEQUENCE</scope>
    <source>
        <strain evidence="1">ATCC 28755</strain>
    </source>
</reference>
<keyword evidence="2" id="KW-1185">Reference proteome</keyword>
<dbReference type="EMBL" id="MU269155">
    <property type="protein sequence ID" value="KAH7903172.1"/>
    <property type="molecule type" value="Genomic_DNA"/>
</dbReference>
<proteinExistence type="predicted"/>
<sequence>MPLISTLKTLRLHPPQKNPRQRYINTPALNAKRTQSLYKPHITRQDPHQRNPKPLRWTYQHIALTKSTKTHLSQSECWSEALPHTQWLYGKFVAADANFRMDRLNKSSEAHNPSLSARWQYFVEQSKFKAAIDTFANLPQEKSTCVNHNALTLADTKDSHSKAATGVGTIDCSRHNFKLPTSVGDLQRGESMRHCNSDIVVLNVSYDIACQWSRNLKTRLGVYGATHDFDFENKVMTFLVPKFHLPAHVMRCQTRFSFNLTKGMGRTNGEAVECGWANINPAASSTQEMGPGSRRNTLDDYFGNWNWKKGYHLGTALLKKLKAVLEEYEKHVEDFNQLQTAVSGNAAQWEMQHTMTQASVCLALTQAEAKELERGIDHSLHPDVLPSVLISAGLDLEDQQRRLAEDMKDAGAQLTDGQRSKLVERGSSGSRSRLSIVPALPVSAYVSVNQTLRTYEWDLRTAHTSDALTNMRHHLRLSTHLWGFKDCFIHSQRLNTRSRGVINNVQAKIMLSMTRYNAAWSAMVALSPNLNKGAAWQNVFRVLEKEDIRAMKDGLDGESEGKRTLSWIWKSGEITGEGDNEGLLDATRIEWCQARARANCWAEEIQLLRKEMRQVLAFQNWQAGWWEQQ</sequence>